<comment type="caution">
    <text evidence="2">The sequence shown here is derived from an EMBL/GenBank/DDBJ whole genome shotgun (WGS) entry which is preliminary data.</text>
</comment>
<dbReference type="EMBL" id="BAAAME010000004">
    <property type="protein sequence ID" value="GAA1738514.1"/>
    <property type="molecule type" value="Genomic_DNA"/>
</dbReference>
<evidence type="ECO:0000313" key="2">
    <source>
        <dbReference type="EMBL" id="GAA1738514.1"/>
    </source>
</evidence>
<protein>
    <recommendedName>
        <fullName evidence="4">DUF3040 domain-containing protein</fullName>
    </recommendedName>
</protein>
<evidence type="ECO:0000256" key="1">
    <source>
        <dbReference type="SAM" id="Phobius"/>
    </source>
</evidence>
<name>A0ABP4VUK4_9ACTN</name>
<sequence length="110" mass="11850">MPLRLAFCHVSAAEPEPSDPRDRRGPSDEALKRMAAATARPLPRRLLWCLPLAIVGVVAFTAGVTLVGGRITTTVVLLGFLVGLAASLFQSFVARPRVLRLYGDGTTRHD</sequence>
<gene>
    <name evidence="2" type="ORF">GCM10009710_18530</name>
</gene>
<keyword evidence="3" id="KW-1185">Reference proteome</keyword>
<accession>A0ABP4VUK4</accession>
<evidence type="ECO:0008006" key="4">
    <source>
        <dbReference type="Google" id="ProtNLM"/>
    </source>
</evidence>
<organism evidence="2 3">
    <name type="scientific">Aeromicrobium alkaliterrae</name>
    <dbReference type="NCBI Taxonomy" id="302168"/>
    <lineage>
        <taxon>Bacteria</taxon>
        <taxon>Bacillati</taxon>
        <taxon>Actinomycetota</taxon>
        <taxon>Actinomycetes</taxon>
        <taxon>Propionibacteriales</taxon>
        <taxon>Nocardioidaceae</taxon>
        <taxon>Aeromicrobium</taxon>
    </lineage>
</organism>
<proteinExistence type="predicted"/>
<evidence type="ECO:0000313" key="3">
    <source>
        <dbReference type="Proteomes" id="UP001501057"/>
    </source>
</evidence>
<feature type="transmembrane region" description="Helical" evidence="1">
    <location>
        <begin position="46"/>
        <end position="68"/>
    </location>
</feature>
<keyword evidence="1" id="KW-0812">Transmembrane</keyword>
<reference evidence="3" key="1">
    <citation type="journal article" date="2019" name="Int. J. Syst. Evol. Microbiol.">
        <title>The Global Catalogue of Microorganisms (GCM) 10K type strain sequencing project: providing services to taxonomists for standard genome sequencing and annotation.</title>
        <authorList>
            <consortium name="The Broad Institute Genomics Platform"/>
            <consortium name="The Broad Institute Genome Sequencing Center for Infectious Disease"/>
            <person name="Wu L."/>
            <person name="Ma J."/>
        </authorList>
    </citation>
    <scope>NUCLEOTIDE SEQUENCE [LARGE SCALE GENOMIC DNA]</scope>
    <source>
        <strain evidence="3">JCM 13518</strain>
    </source>
</reference>
<feature type="transmembrane region" description="Helical" evidence="1">
    <location>
        <begin position="74"/>
        <end position="93"/>
    </location>
</feature>
<keyword evidence="1" id="KW-1133">Transmembrane helix</keyword>
<dbReference type="Proteomes" id="UP001501057">
    <property type="component" value="Unassembled WGS sequence"/>
</dbReference>
<keyword evidence="1" id="KW-0472">Membrane</keyword>